<dbReference type="KEGG" id="sacd:HS1genome_1934"/>
<proteinExistence type="predicted"/>
<sequence length="202" mass="21726">MPVDFALIIDNSGSICNTHNREVVSSLLTQVLGRLRATAGPRKLPSMWVYTFPRSGSRMQSLGVLDTRTYTSTKVLDVCRGEVGNTDVGPALRLAATFGGKAVILSDFVNTVATGVTTVDLGALRGRAYLVVLEPVVLWKPNYGEVAGILSRSGLDCGEVKSGRALTECLNNGGVKARYLEYSTRDKSIPDLSREIAEFVLS</sequence>
<reference evidence="1" key="3">
    <citation type="journal article" date="2019" name="BMC Res. Notes">
        <title>Complete genome sequence of the Sulfodiicoccus acidiphilus strain HS-1T, the first crenarchaeon that lacks polB3, isolated from an acidic hot spring in Ohwaku-dani, Hakone, Japan.</title>
        <authorList>
            <person name="Sakai H.D."/>
            <person name="Kurosawa N."/>
        </authorList>
    </citation>
    <scope>NUCLEOTIDE SEQUENCE</scope>
    <source>
        <strain evidence="1">HS-1</strain>
    </source>
</reference>
<organism evidence="1 3">
    <name type="scientific">Sulfodiicoccus acidiphilus</name>
    <dbReference type="NCBI Taxonomy" id="1670455"/>
    <lineage>
        <taxon>Archaea</taxon>
        <taxon>Thermoproteota</taxon>
        <taxon>Thermoprotei</taxon>
        <taxon>Sulfolobales</taxon>
        <taxon>Sulfolobaceae</taxon>
        <taxon>Sulfodiicoccus</taxon>
    </lineage>
</organism>
<dbReference type="EMBL" id="BMQS01000006">
    <property type="protein sequence ID" value="GGT92384.1"/>
    <property type="molecule type" value="Genomic_DNA"/>
</dbReference>
<dbReference type="AlphaFoldDB" id="A0A348B5U3"/>
<evidence type="ECO:0000313" key="2">
    <source>
        <dbReference type="EMBL" id="GGT92384.1"/>
    </source>
</evidence>
<dbReference type="Proteomes" id="UP000616143">
    <property type="component" value="Unassembled WGS sequence"/>
</dbReference>
<reference evidence="2" key="4">
    <citation type="submission" date="2020-09" db="EMBL/GenBank/DDBJ databases">
        <authorList>
            <person name="Sun Q."/>
            <person name="Ohkuma M."/>
        </authorList>
    </citation>
    <scope>NUCLEOTIDE SEQUENCE</scope>
    <source>
        <strain evidence="2">JCM 31740</strain>
    </source>
</reference>
<evidence type="ECO:0008006" key="4">
    <source>
        <dbReference type="Google" id="ProtNLM"/>
    </source>
</evidence>
<dbReference type="EMBL" id="AP018553">
    <property type="protein sequence ID" value="BBD73545.1"/>
    <property type="molecule type" value="Genomic_DNA"/>
</dbReference>
<dbReference type="Proteomes" id="UP000276741">
    <property type="component" value="Chromosome"/>
</dbReference>
<reference evidence="2" key="1">
    <citation type="journal article" date="2014" name="Int. J. Syst. Evol. Microbiol.">
        <title>Complete genome sequence of Corynebacterium casei LMG S-19264T (=DSM 44701T), isolated from a smear-ripened cheese.</title>
        <authorList>
            <consortium name="US DOE Joint Genome Institute (JGI-PGF)"/>
            <person name="Walter F."/>
            <person name="Albersmeier A."/>
            <person name="Kalinowski J."/>
            <person name="Ruckert C."/>
        </authorList>
    </citation>
    <scope>NUCLEOTIDE SEQUENCE</scope>
    <source>
        <strain evidence="2">JCM 31740</strain>
    </source>
</reference>
<reference evidence="3" key="2">
    <citation type="submission" date="2018-04" db="EMBL/GenBank/DDBJ databases">
        <title>Complete genome sequence of Sulfodiicoccus acidiphilus strain HS-1.</title>
        <authorList>
            <person name="Sakai H.D."/>
            <person name="Kurosawa N."/>
        </authorList>
    </citation>
    <scope>NUCLEOTIDE SEQUENCE [LARGE SCALE GENOMIC DNA]</scope>
    <source>
        <strain evidence="3">HS-1</strain>
    </source>
</reference>
<accession>A0A348B5U3</accession>
<evidence type="ECO:0000313" key="3">
    <source>
        <dbReference type="Proteomes" id="UP000276741"/>
    </source>
</evidence>
<keyword evidence="3" id="KW-1185">Reference proteome</keyword>
<protein>
    <recommendedName>
        <fullName evidence="4">VWFA domain-containing protein</fullName>
    </recommendedName>
</protein>
<evidence type="ECO:0000313" key="1">
    <source>
        <dbReference type="EMBL" id="BBD73545.1"/>
    </source>
</evidence>
<name>A0A348B5U3_9CREN</name>
<gene>
    <name evidence="2" type="ORF">GCM10007116_07640</name>
    <name evidence="1" type="ORF">HS1genome_1934</name>
</gene>